<proteinExistence type="predicted"/>
<gene>
    <name evidence="3" type="ORF">M413DRAFT_28095</name>
</gene>
<dbReference type="STRING" id="686832.A0A0C2YIW4"/>
<reference evidence="3 4" key="1">
    <citation type="submission" date="2014-04" db="EMBL/GenBank/DDBJ databases">
        <authorList>
            <consortium name="DOE Joint Genome Institute"/>
            <person name="Kuo A."/>
            <person name="Gay G."/>
            <person name="Dore J."/>
            <person name="Kohler A."/>
            <person name="Nagy L.G."/>
            <person name="Floudas D."/>
            <person name="Copeland A."/>
            <person name="Barry K.W."/>
            <person name="Cichocki N."/>
            <person name="Veneault-Fourrey C."/>
            <person name="LaButti K."/>
            <person name="Lindquist E.A."/>
            <person name="Lipzen A."/>
            <person name="Lundell T."/>
            <person name="Morin E."/>
            <person name="Murat C."/>
            <person name="Sun H."/>
            <person name="Tunlid A."/>
            <person name="Henrissat B."/>
            <person name="Grigoriev I.V."/>
            <person name="Hibbett D.S."/>
            <person name="Martin F."/>
            <person name="Nordberg H.P."/>
            <person name="Cantor M.N."/>
            <person name="Hua S.X."/>
        </authorList>
    </citation>
    <scope>NUCLEOTIDE SEQUENCE [LARGE SCALE GENOMIC DNA]</scope>
    <source>
        <strain evidence="4">h7</strain>
    </source>
</reference>
<dbReference type="HOGENOM" id="CLU_956620_0_0_1"/>
<accession>A0A0C2YIW4</accession>
<reference evidence="4" key="2">
    <citation type="submission" date="2015-01" db="EMBL/GenBank/DDBJ databases">
        <title>Evolutionary Origins and Diversification of the Mycorrhizal Mutualists.</title>
        <authorList>
            <consortium name="DOE Joint Genome Institute"/>
            <consortium name="Mycorrhizal Genomics Consortium"/>
            <person name="Kohler A."/>
            <person name="Kuo A."/>
            <person name="Nagy L.G."/>
            <person name="Floudas D."/>
            <person name="Copeland A."/>
            <person name="Barry K.W."/>
            <person name="Cichocki N."/>
            <person name="Veneault-Fourrey C."/>
            <person name="LaButti K."/>
            <person name="Lindquist E.A."/>
            <person name="Lipzen A."/>
            <person name="Lundell T."/>
            <person name="Morin E."/>
            <person name="Murat C."/>
            <person name="Riley R."/>
            <person name="Ohm R."/>
            <person name="Sun H."/>
            <person name="Tunlid A."/>
            <person name="Henrissat B."/>
            <person name="Grigoriev I.V."/>
            <person name="Hibbett D.S."/>
            <person name="Martin F."/>
        </authorList>
    </citation>
    <scope>NUCLEOTIDE SEQUENCE [LARGE SCALE GENOMIC DNA]</scope>
    <source>
        <strain evidence="4">h7</strain>
    </source>
</reference>
<dbReference type="EMBL" id="KN831781">
    <property type="protein sequence ID" value="KIM40997.1"/>
    <property type="molecule type" value="Genomic_DNA"/>
</dbReference>
<dbReference type="OrthoDB" id="3364107at2759"/>
<feature type="transmembrane region" description="Helical" evidence="2">
    <location>
        <begin position="42"/>
        <end position="62"/>
    </location>
</feature>
<evidence type="ECO:0000313" key="3">
    <source>
        <dbReference type="EMBL" id="KIM40997.1"/>
    </source>
</evidence>
<name>A0A0C2YIW4_HEBCY</name>
<feature type="transmembrane region" description="Helical" evidence="2">
    <location>
        <begin position="69"/>
        <end position="89"/>
    </location>
</feature>
<evidence type="ECO:0000256" key="2">
    <source>
        <dbReference type="SAM" id="Phobius"/>
    </source>
</evidence>
<evidence type="ECO:0000313" key="4">
    <source>
        <dbReference type="Proteomes" id="UP000053424"/>
    </source>
</evidence>
<dbReference type="Proteomes" id="UP000053424">
    <property type="component" value="Unassembled WGS sequence"/>
</dbReference>
<protein>
    <recommendedName>
        <fullName evidence="5">MARVEL domain-containing protein</fullName>
    </recommendedName>
</protein>
<feature type="transmembrane region" description="Helical" evidence="2">
    <location>
        <begin position="189"/>
        <end position="212"/>
    </location>
</feature>
<feature type="transmembrane region" description="Helical" evidence="2">
    <location>
        <begin position="127"/>
        <end position="149"/>
    </location>
</feature>
<feature type="region of interest" description="Disordered" evidence="1">
    <location>
        <begin position="271"/>
        <end position="291"/>
    </location>
</feature>
<sequence length="291" mass="32994">MFTVEDLDNDSFLALFWTFLGVGLFDDLCDPPARLVRWVKTGILFVLCEPLCLVNVFALALRKTAEKRVLGLVTVSSFIVLCLCISIRLDKTDTHYFTLEVFALANASLTLLTLPTMLYLSLQRKGAFVCLVSFEVWWTFFLWIIWLAFEGLSAPTRWSIAKFGLCELPYYWNYWANQKKQPVCRQSQAVTGLAFLNLIALFCYNMTLFILIARQGRRGNSTVWKGYINETDFSAKHNQAIPSNTQAGVAPQNMPPAVVIVMPTQQPQVASPQQTTAPYLPQHMTSHYPEV</sequence>
<feature type="transmembrane region" description="Helical" evidence="2">
    <location>
        <begin position="101"/>
        <end position="120"/>
    </location>
</feature>
<evidence type="ECO:0008006" key="5">
    <source>
        <dbReference type="Google" id="ProtNLM"/>
    </source>
</evidence>
<organism evidence="3 4">
    <name type="scientific">Hebeloma cylindrosporum</name>
    <dbReference type="NCBI Taxonomy" id="76867"/>
    <lineage>
        <taxon>Eukaryota</taxon>
        <taxon>Fungi</taxon>
        <taxon>Dikarya</taxon>
        <taxon>Basidiomycota</taxon>
        <taxon>Agaricomycotina</taxon>
        <taxon>Agaricomycetes</taxon>
        <taxon>Agaricomycetidae</taxon>
        <taxon>Agaricales</taxon>
        <taxon>Agaricineae</taxon>
        <taxon>Hymenogastraceae</taxon>
        <taxon>Hebeloma</taxon>
    </lineage>
</organism>
<evidence type="ECO:0000256" key="1">
    <source>
        <dbReference type="SAM" id="MobiDB-lite"/>
    </source>
</evidence>
<dbReference type="AlphaFoldDB" id="A0A0C2YIW4"/>
<keyword evidence="2" id="KW-1133">Transmembrane helix</keyword>
<keyword evidence="2" id="KW-0472">Membrane</keyword>
<keyword evidence="2" id="KW-0812">Transmembrane</keyword>
<keyword evidence="4" id="KW-1185">Reference proteome</keyword>